<protein>
    <submittedName>
        <fullName evidence="2">Uncharacterized protein</fullName>
    </submittedName>
</protein>
<evidence type="ECO:0000313" key="3">
    <source>
        <dbReference type="Proteomes" id="UP000490800"/>
    </source>
</evidence>
<accession>A0A7X3FJR7</accession>
<dbReference type="EMBL" id="RHLK01000009">
    <property type="protein sequence ID" value="MVP01003.1"/>
    <property type="molecule type" value="Genomic_DNA"/>
</dbReference>
<sequence length="168" mass="18996">MKALFFTCAVTTCIVPTVFAAPTNFIYCDNDAASGCTTSPSNMSSMDWVYKSNTGYTVNSWANDHRVSDRVRNTTRTDYEWSVPTDGAKWYDLQVYLYSSEFDNRKAQYWQSGDYVGSIDQYLAPAGWNYVGTTWDYGTATVTLSSLDYYPNSTFSSRTGADRIRLAY</sequence>
<feature type="signal peptide" evidence="1">
    <location>
        <begin position="1"/>
        <end position="20"/>
    </location>
</feature>
<name>A0A7X3FJR7_9BACL</name>
<dbReference type="Proteomes" id="UP000490800">
    <property type="component" value="Unassembled WGS sequence"/>
</dbReference>
<feature type="chain" id="PRO_5031365517" evidence="1">
    <location>
        <begin position="21"/>
        <end position="168"/>
    </location>
</feature>
<comment type="caution">
    <text evidence="2">The sequence shown here is derived from an EMBL/GenBank/DDBJ whole genome shotgun (WGS) entry which is preliminary data.</text>
</comment>
<dbReference type="AlphaFoldDB" id="A0A7X3FJR7"/>
<gene>
    <name evidence="2" type="ORF">EDM21_16010</name>
</gene>
<keyword evidence="1" id="KW-0732">Signal</keyword>
<evidence type="ECO:0000256" key="1">
    <source>
        <dbReference type="SAM" id="SignalP"/>
    </source>
</evidence>
<keyword evidence="3" id="KW-1185">Reference proteome</keyword>
<organism evidence="2 3">
    <name type="scientific">Paenibacillus lutrae</name>
    <dbReference type="NCBI Taxonomy" id="2078573"/>
    <lineage>
        <taxon>Bacteria</taxon>
        <taxon>Bacillati</taxon>
        <taxon>Bacillota</taxon>
        <taxon>Bacilli</taxon>
        <taxon>Bacillales</taxon>
        <taxon>Paenibacillaceae</taxon>
        <taxon>Paenibacillus</taxon>
    </lineage>
</organism>
<dbReference type="RefSeq" id="WP_166542046.1">
    <property type="nucleotide sequence ID" value="NZ_RHLK01000009.1"/>
</dbReference>
<proteinExistence type="predicted"/>
<reference evidence="2 3" key="1">
    <citation type="journal article" date="2019" name="Microorganisms">
        <title>Paenibacillus lutrae sp. nov., A Chitinolytic Species Isolated from A River Otter in Castril Natural Park, Granada, Spain.</title>
        <authorList>
            <person name="Rodriguez M."/>
            <person name="Reina J.C."/>
            <person name="Bejar V."/>
            <person name="Llamas I."/>
        </authorList>
    </citation>
    <scope>NUCLEOTIDE SEQUENCE [LARGE SCALE GENOMIC DNA]</scope>
    <source>
        <strain evidence="2 3">N10</strain>
    </source>
</reference>
<evidence type="ECO:0000313" key="2">
    <source>
        <dbReference type="EMBL" id="MVP01003.1"/>
    </source>
</evidence>